<dbReference type="Pfam" id="PF08100">
    <property type="entry name" value="Dimerisation"/>
    <property type="match status" value="1"/>
</dbReference>
<sequence>MLSRSAICREVVMMRAFQNRFVGPVLRRATGPEKIMREGMGFWASRVVLIAVESGLFTDLATGPATSNELMNRLGWHPRATGALLDALVGLGLLKRDRTGRYRNSLRASLFLDRRKPSYIGGLMELSSTRLYDLWSGLGDLLTTGGPVAEEETGDNEFFTTLYRDPDALKQFLSGMTGISTAEATLIAARFPWKRFRTFADIGGAQGALSTRVALTHPHLTGISYDLAAVGPIFEEYVASFGLADRLTFVVGDMNEGPLPQADVISFGHLLHGYGESTRRRLIGKAYEALPRGGALLVYDAMVNKNSRFKYMSQLSSLNIMLETREGFEATTEQCAGWLRDAGFGDVTIKHLVGPTSMVYGFKA</sequence>
<protein>
    <submittedName>
        <fullName evidence="6">Methyltransferase</fullName>
    </submittedName>
</protein>
<feature type="domain" description="O-methyltransferase C-terminal" evidence="4">
    <location>
        <begin position="136"/>
        <end position="344"/>
    </location>
</feature>
<dbReference type="Proteomes" id="UP000696413">
    <property type="component" value="Unassembled WGS sequence"/>
</dbReference>
<dbReference type="EMBL" id="JAHBOM010000022">
    <property type="protein sequence ID" value="MBU8826129.1"/>
    <property type="molecule type" value="Genomic_DNA"/>
</dbReference>
<dbReference type="CDD" id="cd02440">
    <property type="entry name" value="AdoMet_MTases"/>
    <property type="match status" value="1"/>
</dbReference>
<evidence type="ECO:0000256" key="1">
    <source>
        <dbReference type="ARBA" id="ARBA00022603"/>
    </source>
</evidence>
<evidence type="ECO:0000256" key="3">
    <source>
        <dbReference type="ARBA" id="ARBA00022691"/>
    </source>
</evidence>
<dbReference type="InterPro" id="IPR036390">
    <property type="entry name" value="WH_DNA-bd_sf"/>
</dbReference>
<evidence type="ECO:0000313" key="6">
    <source>
        <dbReference type="EMBL" id="MBU8826129.1"/>
    </source>
</evidence>
<dbReference type="SUPFAM" id="SSF46785">
    <property type="entry name" value="Winged helix' DNA-binding domain"/>
    <property type="match status" value="1"/>
</dbReference>
<reference evidence="6 7" key="1">
    <citation type="submission" date="2021-05" db="EMBL/GenBank/DDBJ databases">
        <title>Draft Genome Sequences of Clinical Respiratory Isolates of Mycobacterium goodii Recovered in Ireland.</title>
        <authorList>
            <person name="Flanagan P.R."/>
            <person name="Mok S."/>
            <person name="Roycroft E."/>
            <person name="Rogers T.R."/>
            <person name="Fitzgibbon M."/>
        </authorList>
    </citation>
    <scope>NUCLEOTIDE SEQUENCE [LARGE SCALE GENOMIC DNA]</scope>
    <source>
        <strain evidence="6 7">14IE55</strain>
    </source>
</reference>
<dbReference type="PIRSF" id="PIRSF005739">
    <property type="entry name" value="O-mtase"/>
    <property type="match status" value="1"/>
</dbReference>
<dbReference type="PROSITE" id="PS51683">
    <property type="entry name" value="SAM_OMT_II"/>
    <property type="match status" value="1"/>
</dbReference>
<name>A0ABS6HTW8_MYCGD</name>
<feature type="domain" description="O-methyltransferase dimerisation" evidence="5">
    <location>
        <begin position="41"/>
        <end position="113"/>
    </location>
</feature>
<dbReference type="SUPFAM" id="SSF53335">
    <property type="entry name" value="S-adenosyl-L-methionine-dependent methyltransferases"/>
    <property type="match status" value="1"/>
</dbReference>
<dbReference type="InterPro" id="IPR016461">
    <property type="entry name" value="COMT-like"/>
</dbReference>
<dbReference type="RefSeq" id="WP_214314248.1">
    <property type="nucleotide sequence ID" value="NZ_JAHBOJ010000051.1"/>
</dbReference>
<evidence type="ECO:0000259" key="4">
    <source>
        <dbReference type="Pfam" id="PF00891"/>
    </source>
</evidence>
<keyword evidence="7" id="KW-1185">Reference proteome</keyword>
<dbReference type="PANTHER" id="PTHR43712:SF2">
    <property type="entry name" value="O-METHYLTRANSFERASE CICE"/>
    <property type="match status" value="1"/>
</dbReference>
<dbReference type="Gene3D" id="3.40.50.150">
    <property type="entry name" value="Vaccinia Virus protein VP39"/>
    <property type="match status" value="1"/>
</dbReference>
<evidence type="ECO:0000256" key="2">
    <source>
        <dbReference type="ARBA" id="ARBA00022679"/>
    </source>
</evidence>
<accession>A0ABS6HTW8</accession>
<evidence type="ECO:0000259" key="5">
    <source>
        <dbReference type="Pfam" id="PF08100"/>
    </source>
</evidence>
<comment type="caution">
    <text evidence="6">The sequence shown here is derived from an EMBL/GenBank/DDBJ whole genome shotgun (WGS) entry which is preliminary data.</text>
</comment>
<keyword evidence="1 6" id="KW-0489">Methyltransferase</keyword>
<dbReference type="InterPro" id="IPR001077">
    <property type="entry name" value="COMT_C"/>
</dbReference>
<dbReference type="InterPro" id="IPR012967">
    <property type="entry name" value="COMT_dimerisation"/>
</dbReference>
<keyword evidence="3" id="KW-0949">S-adenosyl-L-methionine</keyword>
<dbReference type="InterPro" id="IPR036388">
    <property type="entry name" value="WH-like_DNA-bd_sf"/>
</dbReference>
<dbReference type="Pfam" id="PF00891">
    <property type="entry name" value="Methyltransf_2"/>
    <property type="match status" value="1"/>
</dbReference>
<organism evidence="6 7">
    <name type="scientific">Mycolicibacterium goodii</name>
    <name type="common">Mycobacterium goodii</name>
    <dbReference type="NCBI Taxonomy" id="134601"/>
    <lineage>
        <taxon>Bacteria</taxon>
        <taxon>Bacillati</taxon>
        <taxon>Actinomycetota</taxon>
        <taxon>Actinomycetes</taxon>
        <taxon>Mycobacteriales</taxon>
        <taxon>Mycobacteriaceae</taxon>
        <taxon>Mycolicibacterium</taxon>
    </lineage>
</organism>
<gene>
    <name evidence="6" type="ORF">KL859_25055</name>
</gene>
<keyword evidence="2" id="KW-0808">Transferase</keyword>
<dbReference type="Gene3D" id="1.10.10.10">
    <property type="entry name" value="Winged helix-like DNA-binding domain superfamily/Winged helix DNA-binding domain"/>
    <property type="match status" value="1"/>
</dbReference>
<dbReference type="InterPro" id="IPR029063">
    <property type="entry name" value="SAM-dependent_MTases_sf"/>
</dbReference>
<proteinExistence type="predicted"/>
<evidence type="ECO:0000313" key="7">
    <source>
        <dbReference type="Proteomes" id="UP000696413"/>
    </source>
</evidence>
<dbReference type="GO" id="GO:0008168">
    <property type="term" value="F:methyltransferase activity"/>
    <property type="evidence" value="ECO:0007669"/>
    <property type="project" value="UniProtKB-KW"/>
</dbReference>
<dbReference type="PANTHER" id="PTHR43712">
    <property type="entry name" value="PUTATIVE (AFU_ORTHOLOGUE AFUA_4G14580)-RELATED"/>
    <property type="match status" value="1"/>
</dbReference>
<dbReference type="GO" id="GO:0032259">
    <property type="term" value="P:methylation"/>
    <property type="evidence" value="ECO:0007669"/>
    <property type="project" value="UniProtKB-KW"/>
</dbReference>